<dbReference type="PROSITE" id="PS51078">
    <property type="entry name" value="ICLR_ED"/>
    <property type="match status" value="1"/>
</dbReference>
<proteinExistence type="predicted"/>
<feature type="region of interest" description="Disordered" evidence="4">
    <location>
        <begin position="1"/>
        <end position="29"/>
    </location>
</feature>
<name>A0A919R2D0_9ACTN</name>
<dbReference type="Gene3D" id="1.10.10.10">
    <property type="entry name" value="Winged helix-like DNA-binding domain superfamily/Winged helix DNA-binding domain"/>
    <property type="match status" value="1"/>
</dbReference>
<dbReference type="SUPFAM" id="SSF55781">
    <property type="entry name" value="GAF domain-like"/>
    <property type="match status" value="1"/>
</dbReference>
<keyword evidence="1" id="KW-0805">Transcription regulation</keyword>
<evidence type="ECO:0000313" key="7">
    <source>
        <dbReference type="EMBL" id="GII77131.1"/>
    </source>
</evidence>
<dbReference type="InterPro" id="IPR050707">
    <property type="entry name" value="HTH_MetabolicPath_Reg"/>
</dbReference>
<dbReference type="InterPro" id="IPR029016">
    <property type="entry name" value="GAF-like_dom_sf"/>
</dbReference>
<reference evidence="7" key="1">
    <citation type="submission" date="2021-01" db="EMBL/GenBank/DDBJ databases">
        <title>Whole genome shotgun sequence of Sphaerisporangium rufum NBRC 109079.</title>
        <authorList>
            <person name="Komaki H."/>
            <person name="Tamura T."/>
        </authorList>
    </citation>
    <scope>NUCLEOTIDE SEQUENCE</scope>
    <source>
        <strain evidence="7">NBRC 109079</strain>
    </source>
</reference>
<keyword evidence="8" id="KW-1185">Reference proteome</keyword>
<evidence type="ECO:0000313" key="8">
    <source>
        <dbReference type="Proteomes" id="UP000655287"/>
    </source>
</evidence>
<feature type="domain" description="HTH iclR-type" evidence="5">
    <location>
        <begin position="29"/>
        <end position="89"/>
    </location>
</feature>
<evidence type="ECO:0000256" key="3">
    <source>
        <dbReference type="ARBA" id="ARBA00023163"/>
    </source>
</evidence>
<protein>
    <submittedName>
        <fullName evidence="7">Transcriptional regulator</fullName>
    </submittedName>
</protein>
<dbReference type="InterPro" id="IPR036388">
    <property type="entry name" value="WH-like_DNA-bd_sf"/>
</dbReference>
<sequence>MTAPHDDPAGRAGGTPDGGTDGTAGPAGSKTIDTGLRLLELLRDHPDGLTITGLSRAAGIHRNAVSRHLAALRAHRLVGRDGNVFTLGLGIVELNAAVRRRLRVAAAAALQELADACHATAFITVLDAEEDQAVALTVAEPRGSSIHVAYRAGNRHPADRGAPGIAILSGRPPRPGERDAVARARRAGHATSSGELQPGAWGLAVPIVTGDRPVEASVGVVTIGERGEDATAPLVRAAAAHIARLF</sequence>
<dbReference type="GO" id="GO:0003700">
    <property type="term" value="F:DNA-binding transcription factor activity"/>
    <property type="evidence" value="ECO:0007669"/>
    <property type="project" value="TreeGrafter"/>
</dbReference>
<dbReference type="Gene3D" id="3.30.450.40">
    <property type="match status" value="2"/>
</dbReference>
<evidence type="ECO:0000256" key="4">
    <source>
        <dbReference type="SAM" id="MobiDB-lite"/>
    </source>
</evidence>
<dbReference type="CDD" id="cd00090">
    <property type="entry name" value="HTH_ARSR"/>
    <property type="match status" value="1"/>
</dbReference>
<comment type="caution">
    <text evidence="7">The sequence shown here is derived from an EMBL/GenBank/DDBJ whole genome shotgun (WGS) entry which is preliminary data.</text>
</comment>
<dbReference type="RefSeq" id="WP_203983887.1">
    <property type="nucleotide sequence ID" value="NZ_BOOU01000032.1"/>
</dbReference>
<dbReference type="InterPro" id="IPR005471">
    <property type="entry name" value="Tscrpt_reg_IclR_N"/>
</dbReference>
<organism evidence="7 8">
    <name type="scientific">Sphaerisporangium rufum</name>
    <dbReference type="NCBI Taxonomy" id="1381558"/>
    <lineage>
        <taxon>Bacteria</taxon>
        <taxon>Bacillati</taxon>
        <taxon>Actinomycetota</taxon>
        <taxon>Actinomycetes</taxon>
        <taxon>Streptosporangiales</taxon>
        <taxon>Streptosporangiaceae</taxon>
        <taxon>Sphaerisporangium</taxon>
    </lineage>
</organism>
<dbReference type="Pfam" id="PF09339">
    <property type="entry name" value="HTH_IclR"/>
    <property type="match status" value="1"/>
</dbReference>
<evidence type="ECO:0000259" key="5">
    <source>
        <dbReference type="PROSITE" id="PS51077"/>
    </source>
</evidence>
<accession>A0A919R2D0</accession>
<evidence type="ECO:0000256" key="2">
    <source>
        <dbReference type="ARBA" id="ARBA00023125"/>
    </source>
</evidence>
<dbReference type="Proteomes" id="UP000655287">
    <property type="component" value="Unassembled WGS sequence"/>
</dbReference>
<dbReference type="GO" id="GO:0045892">
    <property type="term" value="P:negative regulation of DNA-templated transcription"/>
    <property type="evidence" value="ECO:0007669"/>
    <property type="project" value="TreeGrafter"/>
</dbReference>
<dbReference type="SMART" id="SM00346">
    <property type="entry name" value="HTH_ICLR"/>
    <property type="match status" value="1"/>
</dbReference>
<evidence type="ECO:0000256" key="1">
    <source>
        <dbReference type="ARBA" id="ARBA00023015"/>
    </source>
</evidence>
<evidence type="ECO:0000259" key="6">
    <source>
        <dbReference type="PROSITE" id="PS51078"/>
    </source>
</evidence>
<dbReference type="InterPro" id="IPR011991">
    <property type="entry name" value="ArsR-like_HTH"/>
</dbReference>
<dbReference type="AlphaFoldDB" id="A0A919R2D0"/>
<dbReference type="GO" id="GO:0003677">
    <property type="term" value="F:DNA binding"/>
    <property type="evidence" value="ECO:0007669"/>
    <property type="project" value="UniProtKB-KW"/>
</dbReference>
<dbReference type="PROSITE" id="PS51077">
    <property type="entry name" value="HTH_ICLR"/>
    <property type="match status" value="1"/>
</dbReference>
<keyword evidence="3" id="KW-0804">Transcription</keyword>
<keyword evidence="2" id="KW-0238">DNA-binding</keyword>
<feature type="compositionally biased region" description="Gly residues" evidence="4">
    <location>
        <begin position="11"/>
        <end position="22"/>
    </location>
</feature>
<gene>
    <name evidence="7" type="ORF">Sru01_21130</name>
</gene>
<dbReference type="PANTHER" id="PTHR30136:SF24">
    <property type="entry name" value="HTH-TYPE TRANSCRIPTIONAL REPRESSOR ALLR"/>
    <property type="match status" value="1"/>
</dbReference>
<dbReference type="InterPro" id="IPR014757">
    <property type="entry name" value="Tscrpt_reg_IclR_C"/>
</dbReference>
<dbReference type="InterPro" id="IPR036390">
    <property type="entry name" value="WH_DNA-bd_sf"/>
</dbReference>
<dbReference type="SUPFAM" id="SSF46785">
    <property type="entry name" value="Winged helix' DNA-binding domain"/>
    <property type="match status" value="1"/>
</dbReference>
<dbReference type="PANTHER" id="PTHR30136">
    <property type="entry name" value="HELIX-TURN-HELIX TRANSCRIPTIONAL REGULATOR, ICLR FAMILY"/>
    <property type="match status" value="1"/>
</dbReference>
<dbReference type="EMBL" id="BOOU01000032">
    <property type="protein sequence ID" value="GII77131.1"/>
    <property type="molecule type" value="Genomic_DNA"/>
</dbReference>
<feature type="domain" description="IclR-ED" evidence="6">
    <location>
        <begin position="90"/>
        <end position="246"/>
    </location>
</feature>